<dbReference type="Proteomes" id="UP000821845">
    <property type="component" value="Chromosome 5"/>
</dbReference>
<evidence type="ECO:0000313" key="2">
    <source>
        <dbReference type="Proteomes" id="UP000821845"/>
    </source>
</evidence>
<protein>
    <submittedName>
        <fullName evidence="1">Uncharacterized protein</fullName>
    </submittedName>
</protein>
<keyword evidence="2" id="KW-1185">Reference proteome</keyword>
<proteinExistence type="predicted"/>
<organism evidence="1 2">
    <name type="scientific">Hyalomma asiaticum</name>
    <name type="common">Tick</name>
    <dbReference type="NCBI Taxonomy" id="266040"/>
    <lineage>
        <taxon>Eukaryota</taxon>
        <taxon>Metazoa</taxon>
        <taxon>Ecdysozoa</taxon>
        <taxon>Arthropoda</taxon>
        <taxon>Chelicerata</taxon>
        <taxon>Arachnida</taxon>
        <taxon>Acari</taxon>
        <taxon>Parasitiformes</taxon>
        <taxon>Ixodida</taxon>
        <taxon>Ixodoidea</taxon>
        <taxon>Ixodidae</taxon>
        <taxon>Hyalomminae</taxon>
        <taxon>Hyalomma</taxon>
    </lineage>
</organism>
<accession>A0ACB7SAN6</accession>
<sequence>MNSIHLVAVLYAAMSADDAIVMLKLNGIESTVTELHIAGGSRFVLYYITIFADLFLIIGIEDNCRLGMLTFIWWNSFRIFLEVLTILGVGLWKGTSENFTLITSFLSCLGLTLLIQGFFTRRVFHYSSLVRPSVRIHAHGELMPSSMALVEPGPAGTPGQVGGAKEGEEESTETKTAHRTSESRNATDGAKREPSPDGVEQSSAIKNTPPQ</sequence>
<name>A0ACB7SAN6_HYAAI</name>
<dbReference type="EMBL" id="CM023485">
    <property type="protein sequence ID" value="KAH6931152.1"/>
    <property type="molecule type" value="Genomic_DNA"/>
</dbReference>
<reference evidence="1" key="1">
    <citation type="submission" date="2020-05" db="EMBL/GenBank/DDBJ databases">
        <title>Large-scale comparative analyses of tick genomes elucidate their genetic diversity and vector capacities.</title>
        <authorList>
            <person name="Jia N."/>
            <person name="Wang J."/>
            <person name="Shi W."/>
            <person name="Du L."/>
            <person name="Sun Y."/>
            <person name="Zhan W."/>
            <person name="Jiang J."/>
            <person name="Wang Q."/>
            <person name="Zhang B."/>
            <person name="Ji P."/>
            <person name="Sakyi L.B."/>
            <person name="Cui X."/>
            <person name="Yuan T."/>
            <person name="Jiang B."/>
            <person name="Yang W."/>
            <person name="Lam T.T.-Y."/>
            <person name="Chang Q."/>
            <person name="Ding S."/>
            <person name="Wang X."/>
            <person name="Zhu J."/>
            <person name="Ruan X."/>
            <person name="Zhao L."/>
            <person name="Wei J."/>
            <person name="Que T."/>
            <person name="Du C."/>
            <person name="Cheng J."/>
            <person name="Dai P."/>
            <person name="Han X."/>
            <person name="Huang E."/>
            <person name="Gao Y."/>
            <person name="Liu J."/>
            <person name="Shao H."/>
            <person name="Ye R."/>
            <person name="Li L."/>
            <person name="Wei W."/>
            <person name="Wang X."/>
            <person name="Wang C."/>
            <person name="Yang T."/>
            <person name="Huo Q."/>
            <person name="Li W."/>
            <person name="Guo W."/>
            <person name="Chen H."/>
            <person name="Zhou L."/>
            <person name="Ni X."/>
            <person name="Tian J."/>
            <person name="Zhou Y."/>
            <person name="Sheng Y."/>
            <person name="Liu T."/>
            <person name="Pan Y."/>
            <person name="Xia L."/>
            <person name="Li J."/>
            <person name="Zhao F."/>
            <person name="Cao W."/>
        </authorList>
    </citation>
    <scope>NUCLEOTIDE SEQUENCE</scope>
    <source>
        <strain evidence="1">Hyas-2018</strain>
    </source>
</reference>
<evidence type="ECO:0000313" key="1">
    <source>
        <dbReference type="EMBL" id="KAH6931152.1"/>
    </source>
</evidence>
<gene>
    <name evidence="1" type="ORF">HPB50_022509</name>
</gene>
<comment type="caution">
    <text evidence="1">The sequence shown here is derived from an EMBL/GenBank/DDBJ whole genome shotgun (WGS) entry which is preliminary data.</text>
</comment>